<dbReference type="Proteomes" id="UP000583929">
    <property type="component" value="Unassembled WGS sequence"/>
</dbReference>
<sequence length="227" mass="27065">MMFTIGSNPLRYKIVRFSSRNLGGDCIKYNGKIHVAFRCEIFDSKFWAWKCLEETINIPFEEYLDYESMICISRYIYALTRKNRLFVFDLEKESWKFISLDLDKACDDKYKCRARYQLVEHQGKLGLHCTLRSDHFVDYLMILWIIKIKKTSTSWSLSLEKQHCFQILKEPYASMVDFLDYDLVVTMGFDNILLHDVKTSISKIRTQISIPWNKYFKVESDYLPVTL</sequence>
<dbReference type="EMBL" id="JAATIQ010000512">
    <property type="protein sequence ID" value="KAF4353052.1"/>
    <property type="molecule type" value="Genomic_DNA"/>
</dbReference>
<evidence type="ECO:0008006" key="3">
    <source>
        <dbReference type="Google" id="ProtNLM"/>
    </source>
</evidence>
<comment type="caution">
    <text evidence="1">The sequence shown here is derived from an EMBL/GenBank/DDBJ whole genome shotgun (WGS) entry which is preliminary data.</text>
</comment>
<keyword evidence="2" id="KW-1185">Reference proteome</keyword>
<proteinExistence type="predicted"/>
<protein>
    <recommendedName>
        <fullName evidence="3">F-box associated domain-containing protein</fullName>
    </recommendedName>
</protein>
<reference evidence="1 2" key="1">
    <citation type="journal article" date="2020" name="bioRxiv">
        <title>Sequence and annotation of 42 cannabis genomes reveals extensive copy number variation in cannabinoid synthesis and pathogen resistance genes.</title>
        <authorList>
            <person name="Mckernan K.J."/>
            <person name="Helbert Y."/>
            <person name="Kane L.T."/>
            <person name="Ebling H."/>
            <person name="Zhang L."/>
            <person name="Liu B."/>
            <person name="Eaton Z."/>
            <person name="Mclaughlin S."/>
            <person name="Kingan S."/>
            <person name="Baybayan P."/>
            <person name="Concepcion G."/>
            <person name="Jordan M."/>
            <person name="Riva A."/>
            <person name="Barbazuk W."/>
            <person name="Harkins T."/>
        </authorList>
    </citation>
    <scope>NUCLEOTIDE SEQUENCE [LARGE SCALE GENOMIC DNA]</scope>
    <source>
        <strain evidence="2">cv. Jamaican Lion 4</strain>
        <tissue evidence="1">Leaf</tissue>
    </source>
</reference>
<name>A0A7J6E3U4_CANSA</name>
<evidence type="ECO:0000313" key="2">
    <source>
        <dbReference type="Proteomes" id="UP000583929"/>
    </source>
</evidence>
<organism evidence="1 2">
    <name type="scientific">Cannabis sativa</name>
    <name type="common">Hemp</name>
    <name type="synonym">Marijuana</name>
    <dbReference type="NCBI Taxonomy" id="3483"/>
    <lineage>
        <taxon>Eukaryota</taxon>
        <taxon>Viridiplantae</taxon>
        <taxon>Streptophyta</taxon>
        <taxon>Embryophyta</taxon>
        <taxon>Tracheophyta</taxon>
        <taxon>Spermatophyta</taxon>
        <taxon>Magnoliopsida</taxon>
        <taxon>eudicotyledons</taxon>
        <taxon>Gunneridae</taxon>
        <taxon>Pentapetalae</taxon>
        <taxon>rosids</taxon>
        <taxon>fabids</taxon>
        <taxon>Rosales</taxon>
        <taxon>Cannabaceae</taxon>
        <taxon>Cannabis</taxon>
    </lineage>
</organism>
<dbReference type="AlphaFoldDB" id="A0A7J6E3U4"/>
<gene>
    <name evidence="1" type="ORF">G4B88_010041</name>
</gene>
<accession>A0A7J6E3U4</accession>
<evidence type="ECO:0000313" key="1">
    <source>
        <dbReference type="EMBL" id="KAF4353052.1"/>
    </source>
</evidence>